<dbReference type="AlphaFoldDB" id="A0A2S6N9B1"/>
<dbReference type="GO" id="GO:0016987">
    <property type="term" value="F:sigma factor activity"/>
    <property type="evidence" value="ECO:0007669"/>
    <property type="project" value="UniProtKB-KW"/>
</dbReference>
<organism evidence="8 9">
    <name type="scientific">Rhodoblastus sphagnicola</name>
    <dbReference type="NCBI Taxonomy" id="333368"/>
    <lineage>
        <taxon>Bacteria</taxon>
        <taxon>Pseudomonadati</taxon>
        <taxon>Pseudomonadota</taxon>
        <taxon>Alphaproteobacteria</taxon>
        <taxon>Hyphomicrobiales</taxon>
        <taxon>Rhodoblastaceae</taxon>
        <taxon>Rhodoblastus</taxon>
    </lineage>
</organism>
<sequence>MSDWTARDRDWSADMRAALAGDSLAYKRLLSALAPFLRGVCAKFCARIGAPASEVEDAVQETLLALHLKRHTWDPAQPLTPWIAAIARNKTIDAARRRGRRVETDIADFEDVLAAPDGADAFERELDRRDALRLLDQLSARQREAIEAVSIRGQSLRDAAQALGVSEGALRVSVHRGLKSLADLYRLKSQ</sequence>
<keyword evidence="4" id="KW-0238">DNA-binding</keyword>
<evidence type="ECO:0000256" key="4">
    <source>
        <dbReference type="ARBA" id="ARBA00023125"/>
    </source>
</evidence>
<keyword evidence="5" id="KW-0804">Transcription</keyword>
<dbReference type="InterPro" id="IPR014284">
    <property type="entry name" value="RNA_pol_sigma-70_dom"/>
</dbReference>
<keyword evidence="9" id="KW-1185">Reference proteome</keyword>
<evidence type="ECO:0000256" key="1">
    <source>
        <dbReference type="ARBA" id="ARBA00010641"/>
    </source>
</evidence>
<accession>A0A2S6N9B1</accession>
<name>A0A2S6N9B1_9HYPH</name>
<dbReference type="NCBIfam" id="NF009165">
    <property type="entry name" value="PRK12512.1"/>
    <property type="match status" value="1"/>
</dbReference>
<dbReference type="Gene3D" id="1.10.10.10">
    <property type="entry name" value="Winged helix-like DNA-binding domain superfamily/Winged helix DNA-binding domain"/>
    <property type="match status" value="1"/>
</dbReference>
<dbReference type="Proteomes" id="UP000239089">
    <property type="component" value="Unassembled WGS sequence"/>
</dbReference>
<evidence type="ECO:0000313" key="8">
    <source>
        <dbReference type="EMBL" id="PPQ31194.1"/>
    </source>
</evidence>
<evidence type="ECO:0000256" key="5">
    <source>
        <dbReference type="ARBA" id="ARBA00023163"/>
    </source>
</evidence>
<dbReference type="RefSeq" id="WP_104507725.1">
    <property type="nucleotide sequence ID" value="NZ_JACIGC010000001.1"/>
</dbReference>
<dbReference type="Pfam" id="PF04542">
    <property type="entry name" value="Sigma70_r2"/>
    <property type="match status" value="1"/>
</dbReference>
<comment type="similarity">
    <text evidence="1">Belongs to the sigma-70 factor family. ECF subfamily.</text>
</comment>
<comment type="caution">
    <text evidence="8">The sequence shown here is derived from an EMBL/GenBank/DDBJ whole genome shotgun (WGS) entry which is preliminary data.</text>
</comment>
<dbReference type="CDD" id="cd06171">
    <property type="entry name" value="Sigma70_r4"/>
    <property type="match status" value="1"/>
</dbReference>
<dbReference type="InterPro" id="IPR039425">
    <property type="entry name" value="RNA_pol_sigma-70-like"/>
</dbReference>
<dbReference type="InterPro" id="IPR013325">
    <property type="entry name" value="RNA_pol_sigma_r2"/>
</dbReference>
<dbReference type="InterPro" id="IPR013324">
    <property type="entry name" value="RNA_pol_sigma_r3/r4-like"/>
</dbReference>
<dbReference type="PANTHER" id="PTHR43133">
    <property type="entry name" value="RNA POLYMERASE ECF-TYPE SIGMA FACTO"/>
    <property type="match status" value="1"/>
</dbReference>
<dbReference type="SUPFAM" id="SSF88946">
    <property type="entry name" value="Sigma2 domain of RNA polymerase sigma factors"/>
    <property type="match status" value="1"/>
</dbReference>
<proteinExistence type="inferred from homology"/>
<dbReference type="EMBL" id="NHSJ01000063">
    <property type="protein sequence ID" value="PPQ31194.1"/>
    <property type="molecule type" value="Genomic_DNA"/>
</dbReference>
<dbReference type="GO" id="GO:0006352">
    <property type="term" value="P:DNA-templated transcription initiation"/>
    <property type="evidence" value="ECO:0007669"/>
    <property type="project" value="InterPro"/>
</dbReference>
<dbReference type="Gene3D" id="1.10.1740.10">
    <property type="match status" value="1"/>
</dbReference>
<evidence type="ECO:0000256" key="2">
    <source>
        <dbReference type="ARBA" id="ARBA00023015"/>
    </source>
</evidence>
<feature type="domain" description="RNA polymerase sigma factor 70 region 4 type 2" evidence="7">
    <location>
        <begin position="130"/>
        <end position="181"/>
    </location>
</feature>
<feature type="domain" description="RNA polymerase sigma-70 region 2" evidence="6">
    <location>
        <begin position="31"/>
        <end position="101"/>
    </location>
</feature>
<reference evidence="8 9" key="1">
    <citation type="journal article" date="2018" name="Arch. Microbiol.">
        <title>New insights into the metabolic potential of the phototrophic purple bacterium Rhodopila globiformis DSM 161(T) from its draft genome sequence and evidence for a vanadium-dependent nitrogenase.</title>
        <authorList>
            <person name="Imhoff J.F."/>
            <person name="Rahn T."/>
            <person name="Kunzel S."/>
            <person name="Neulinger S.C."/>
        </authorList>
    </citation>
    <scope>NUCLEOTIDE SEQUENCE [LARGE SCALE GENOMIC DNA]</scope>
    <source>
        <strain evidence="8 9">DSM 16996</strain>
    </source>
</reference>
<dbReference type="GO" id="GO:0003677">
    <property type="term" value="F:DNA binding"/>
    <property type="evidence" value="ECO:0007669"/>
    <property type="project" value="UniProtKB-KW"/>
</dbReference>
<dbReference type="InterPro" id="IPR036388">
    <property type="entry name" value="WH-like_DNA-bd_sf"/>
</dbReference>
<dbReference type="OrthoDB" id="7041663at2"/>
<dbReference type="InterPro" id="IPR007627">
    <property type="entry name" value="RNA_pol_sigma70_r2"/>
</dbReference>
<evidence type="ECO:0008006" key="10">
    <source>
        <dbReference type="Google" id="ProtNLM"/>
    </source>
</evidence>
<dbReference type="SUPFAM" id="SSF88659">
    <property type="entry name" value="Sigma3 and sigma4 domains of RNA polymerase sigma factors"/>
    <property type="match status" value="1"/>
</dbReference>
<dbReference type="InterPro" id="IPR013249">
    <property type="entry name" value="RNA_pol_sigma70_r4_t2"/>
</dbReference>
<protein>
    <recommendedName>
        <fullName evidence="10">RNA polymerase subunit sigma</fullName>
    </recommendedName>
</protein>
<dbReference type="PANTHER" id="PTHR43133:SF58">
    <property type="entry name" value="ECF RNA POLYMERASE SIGMA FACTOR SIGD"/>
    <property type="match status" value="1"/>
</dbReference>
<dbReference type="NCBIfam" id="TIGR02937">
    <property type="entry name" value="sigma70-ECF"/>
    <property type="match status" value="1"/>
</dbReference>
<gene>
    <name evidence="8" type="ORF">CCR94_09975</name>
</gene>
<keyword evidence="2" id="KW-0805">Transcription regulation</keyword>
<dbReference type="Pfam" id="PF08281">
    <property type="entry name" value="Sigma70_r4_2"/>
    <property type="match status" value="1"/>
</dbReference>
<evidence type="ECO:0000313" key="9">
    <source>
        <dbReference type="Proteomes" id="UP000239089"/>
    </source>
</evidence>
<evidence type="ECO:0000259" key="6">
    <source>
        <dbReference type="Pfam" id="PF04542"/>
    </source>
</evidence>
<evidence type="ECO:0000259" key="7">
    <source>
        <dbReference type="Pfam" id="PF08281"/>
    </source>
</evidence>
<evidence type="ECO:0000256" key="3">
    <source>
        <dbReference type="ARBA" id="ARBA00023082"/>
    </source>
</evidence>
<keyword evidence="3" id="KW-0731">Sigma factor</keyword>